<sequence>MTSQLPARIGFLTSTDPLDRRSWSGVHYSIFRAAERIFGPVTALGPAPMVWPLRIGNKLNHYLITPLTGKRYHHSWSVMLARLYARQFGQRLARQSFDLLLAPASFTEIAYLHTTIPIVYIEDSTLHQLIDFYPGLTGLLEISKRELNHIEKRALNKATLICYSSQWAAQSAIRDYGADPAKVVVIPFGANYPSPPQPAEIVAKPNGSECRLFLLGGEWERKGGAIAYEAMVALNEQGIPATLTVVGCAPPPQERINYQHPGFTTIPYLNMGEPADLARLDELFRTANFFILPSRAECAAIAFADANSFGLPVVTTDVGGISSFVEHGKTGLMLPLSATGTDFAVAIRDLYQDETLYQLMRVAARQRYEATLNWDQWALHLKQELVARDLWPVAELPCP</sequence>
<dbReference type="GO" id="GO:0016757">
    <property type="term" value="F:glycosyltransferase activity"/>
    <property type="evidence" value="ECO:0007669"/>
    <property type="project" value="UniProtKB-ARBA"/>
</dbReference>
<dbReference type="Pfam" id="PF13439">
    <property type="entry name" value="Glyco_transf_4"/>
    <property type="match status" value="1"/>
</dbReference>
<dbReference type="RefSeq" id="WP_119656021.1">
    <property type="nucleotide sequence ID" value="NZ_JBHUOI010000044.1"/>
</dbReference>
<dbReference type="AlphaFoldDB" id="A0A418QWE3"/>
<organism evidence="2 3">
    <name type="scientific">Hymenobacter rubripertinctus</name>
    <dbReference type="NCBI Taxonomy" id="2029981"/>
    <lineage>
        <taxon>Bacteria</taxon>
        <taxon>Pseudomonadati</taxon>
        <taxon>Bacteroidota</taxon>
        <taxon>Cytophagia</taxon>
        <taxon>Cytophagales</taxon>
        <taxon>Hymenobacteraceae</taxon>
        <taxon>Hymenobacter</taxon>
    </lineage>
</organism>
<evidence type="ECO:0000313" key="3">
    <source>
        <dbReference type="Proteomes" id="UP000284250"/>
    </source>
</evidence>
<dbReference type="Gene3D" id="3.40.50.2000">
    <property type="entry name" value="Glycogen Phosphorylase B"/>
    <property type="match status" value="2"/>
</dbReference>
<evidence type="ECO:0000313" key="2">
    <source>
        <dbReference type="EMBL" id="RIY09519.1"/>
    </source>
</evidence>
<proteinExistence type="predicted"/>
<dbReference type="Pfam" id="PF13692">
    <property type="entry name" value="Glyco_trans_1_4"/>
    <property type="match status" value="1"/>
</dbReference>
<dbReference type="PANTHER" id="PTHR12526">
    <property type="entry name" value="GLYCOSYLTRANSFERASE"/>
    <property type="match status" value="1"/>
</dbReference>
<protein>
    <submittedName>
        <fullName evidence="2">Glycosyltransferase</fullName>
    </submittedName>
</protein>
<gene>
    <name evidence="2" type="ORF">D0T11_11915</name>
</gene>
<dbReference type="SUPFAM" id="SSF53756">
    <property type="entry name" value="UDP-Glycosyltransferase/glycogen phosphorylase"/>
    <property type="match status" value="1"/>
</dbReference>
<dbReference type="PANTHER" id="PTHR12526:SF637">
    <property type="entry name" value="GLYCOSYLTRANSFERASE EPSF-RELATED"/>
    <property type="match status" value="1"/>
</dbReference>
<dbReference type="InterPro" id="IPR028098">
    <property type="entry name" value="Glyco_trans_4-like_N"/>
</dbReference>
<evidence type="ECO:0000259" key="1">
    <source>
        <dbReference type="Pfam" id="PF13439"/>
    </source>
</evidence>
<reference evidence="2 3" key="1">
    <citation type="submission" date="2019-01" db="EMBL/GenBank/DDBJ databases">
        <title>Hymenobacter humicola sp. nov., isolated from soils in Antarctica.</title>
        <authorList>
            <person name="Sedlacek I."/>
            <person name="Holochova P."/>
            <person name="Kralova S."/>
            <person name="Pantucek R."/>
            <person name="Stankova E."/>
            <person name="Vrbovska V."/>
            <person name="Kristofova L."/>
            <person name="Svec P."/>
            <person name="Busse H.-J."/>
        </authorList>
    </citation>
    <scope>NUCLEOTIDE SEQUENCE [LARGE SCALE GENOMIC DNA]</scope>
    <source>
        <strain evidence="2 3">CCM 8852</strain>
    </source>
</reference>
<dbReference type="EMBL" id="QYCN01000016">
    <property type="protein sequence ID" value="RIY09519.1"/>
    <property type="molecule type" value="Genomic_DNA"/>
</dbReference>
<dbReference type="Proteomes" id="UP000284250">
    <property type="component" value="Unassembled WGS sequence"/>
</dbReference>
<dbReference type="CDD" id="cd03801">
    <property type="entry name" value="GT4_PimA-like"/>
    <property type="match status" value="1"/>
</dbReference>
<accession>A0A418QWE3</accession>
<comment type="caution">
    <text evidence="2">The sequence shown here is derived from an EMBL/GenBank/DDBJ whole genome shotgun (WGS) entry which is preliminary data.</text>
</comment>
<name>A0A418QWE3_9BACT</name>
<dbReference type="OrthoDB" id="7560678at2"/>
<keyword evidence="2" id="KW-0808">Transferase</keyword>
<keyword evidence="3" id="KW-1185">Reference proteome</keyword>
<feature type="domain" description="Glycosyltransferase subfamily 4-like N-terminal" evidence="1">
    <location>
        <begin position="68"/>
        <end position="189"/>
    </location>
</feature>